<feature type="compositionally biased region" description="Basic and acidic residues" evidence="11">
    <location>
        <begin position="954"/>
        <end position="964"/>
    </location>
</feature>
<feature type="compositionally biased region" description="Basic residues" evidence="11">
    <location>
        <begin position="753"/>
        <end position="764"/>
    </location>
</feature>
<gene>
    <name evidence="15" type="ORF">BaRGS_00024220</name>
</gene>
<dbReference type="SUPFAM" id="SSF90123">
    <property type="entry name" value="ABC transporter transmembrane region"/>
    <property type="match status" value="1"/>
</dbReference>
<sequence length="964" mass="106552">MLHGKTRIIVTQNWQCLRTADRIAILREGSLYDVGSLEDLQARGVDVREFVNSDLSQRRAQVEAEEEHFHVQLKLLRQTSETQEERTKQTRSDVSTFFAFLTGSRVWILLLFVLLLWLGSQALTSWSDWMLACWIVGDGTAANTSAAAVVASGDQPLSYLYQASTPVNGPHVNMPVNTAESSSSWRLFERYTVGLGEIVSVFAQHLWFIDTHVPQLAYLSTEMTLRVVAMAVVMCVISPWLVLPVLLLVVIMATLQVVSGRALQGVRSFRESARAPVYTDIAETLKGLQTIRSYRRHDHFLQGFDSHLNSLTWARFLGLCAFSQLTLVSMLLAVIFSSTVVYVGVSLTGQLHSGLLGLVLTYCVILLMPLHLLLQQSVALGNQMASVDRAVSLAQQDQEPAWFSDKPPPADWPNRGSITFSRTSLLVGPDGPFIVRDIDVHVKSKEKVGVVGELGSGKYSLMSVMMRLQHVQGMIFIDGFDVLKIGLHELRRNILVVPQEPVLFPGTLRDNLDPGGEYTDEELWTALDKMGLRDRVAGIRGGLSVDVSGDTAIFSLGQRQLICLVRGMLKKTKIILFEEAVDATDQGLTDQIQRTLRAKFRDCTVLVVAHRLASVFNRGEVREFDTPYALLQQENGHFTRLVDQSGKRQSQQLRAMAELSHQHRASQSLMLEHAVFMATEQLHASTEDLTFRPGSLAWSHMAKFAKSQDSLEKVHSDWGSRGDVREDEDMPSPGGQNSKGRQLPSLAPAQKIINRRKSPNRGKRYGGGGVEGEKDNNEEEGEKSRPGAEQMPLLSYDAPPRPAAHQRASYEKKSGSVERRNDRDDGGRSTGRDGDRRNKGGSTSPLLDSSQRRDLRPTSSQNSPARVNAAPGGHRVRGTEVLETAIDTPPSGRKTFPPPLSSTGDSSRRGATGRDAAPTARGATHTVPPARVVYSREPRGRLISGEYSPPAQSGKEDTERIIYC</sequence>
<comment type="similarity">
    <text evidence="2">Belongs to the ABC transporter superfamily. ABCC family. Conjugate transporter (TC 3.A.1.208) subfamily.</text>
</comment>
<keyword evidence="8 12" id="KW-1133">Transmembrane helix</keyword>
<evidence type="ECO:0000256" key="11">
    <source>
        <dbReference type="SAM" id="MobiDB-lite"/>
    </source>
</evidence>
<proteinExistence type="inferred from homology"/>
<evidence type="ECO:0000259" key="14">
    <source>
        <dbReference type="PROSITE" id="PS50929"/>
    </source>
</evidence>
<keyword evidence="3" id="KW-0813">Transport</keyword>
<evidence type="ECO:0000256" key="1">
    <source>
        <dbReference type="ARBA" id="ARBA00004651"/>
    </source>
</evidence>
<feature type="domain" description="ABC transmembrane type-1" evidence="14">
    <location>
        <begin position="188"/>
        <end position="382"/>
    </location>
</feature>
<dbReference type="PROSITE" id="PS50929">
    <property type="entry name" value="ABC_TM1F"/>
    <property type="match status" value="1"/>
</dbReference>
<dbReference type="Pfam" id="PF00664">
    <property type="entry name" value="ABC_membrane"/>
    <property type="match status" value="1"/>
</dbReference>
<dbReference type="PROSITE" id="PS50893">
    <property type="entry name" value="ABC_TRANSPORTER_2"/>
    <property type="match status" value="1"/>
</dbReference>
<dbReference type="PANTHER" id="PTHR24223">
    <property type="entry name" value="ATP-BINDING CASSETTE SUB-FAMILY C"/>
    <property type="match status" value="1"/>
</dbReference>
<feature type="domain" description="ABC transporter" evidence="13">
    <location>
        <begin position="420"/>
        <end position="652"/>
    </location>
</feature>
<keyword evidence="9 12" id="KW-0472">Membrane</keyword>
<dbReference type="Pfam" id="PF00005">
    <property type="entry name" value="ABC_tran"/>
    <property type="match status" value="1"/>
</dbReference>
<evidence type="ECO:0000259" key="13">
    <source>
        <dbReference type="PROSITE" id="PS50893"/>
    </source>
</evidence>
<dbReference type="PROSITE" id="PS00211">
    <property type="entry name" value="ABC_TRANSPORTER_1"/>
    <property type="match status" value="1"/>
</dbReference>
<dbReference type="FunFam" id="3.40.50.300:FF:002145">
    <property type="entry name" value="ABC transporter (MsbA subfamily)"/>
    <property type="match status" value="1"/>
</dbReference>
<dbReference type="EMBL" id="JACVVK020000208">
    <property type="protein sequence ID" value="KAK7484588.1"/>
    <property type="molecule type" value="Genomic_DNA"/>
</dbReference>
<evidence type="ECO:0000256" key="9">
    <source>
        <dbReference type="ARBA" id="ARBA00023136"/>
    </source>
</evidence>
<feature type="transmembrane region" description="Helical" evidence="12">
    <location>
        <begin position="316"/>
        <end position="343"/>
    </location>
</feature>
<comment type="caution">
    <text evidence="15">The sequence shown here is derived from an EMBL/GenBank/DDBJ whole genome shotgun (WGS) entry which is preliminary data.</text>
</comment>
<keyword evidence="7" id="KW-0067">ATP-binding</keyword>
<feature type="transmembrane region" description="Helical" evidence="12">
    <location>
        <begin position="355"/>
        <end position="374"/>
    </location>
</feature>
<keyword evidence="4" id="KW-1003">Cell membrane</keyword>
<feature type="compositionally biased region" description="Basic and acidic residues" evidence="11">
    <location>
        <begin position="709"/>
        <end position="724"/>
    </location>
</feature>
<feature type="transmembrane region" description="Helical" evidence="12">
    <location>
        <begin position="229"/>
        <end position="258"/>
    </location>
</feature>
<organism evidence="15 16">
    <name type="scientific">Batillaria attramentaria</name>
    <dbReference type="NCBI Taxonomy" id="370345"/>
    <lineage>
        <taxon>Eukaryota</taxon>
        <taxon>Metazoa</taxon>
        <taxon>Spiralia</taxon>
        <taxon>Lophotrochozoa</taxon>
        <taxon>Mollusca</taxon>
        <taxon>Gastropoda</taxon>
        <taxon>Caenogastropoda</taxon>
        <taxon>Sorbeoconcha</taxon>
        <taxon>Cerithioidea</taxon>
        <taxon>Batillariidae</taxon>
        <taxon>Batillaria</taxon>
    </lineage>
</organism>
<evidence type="ECO:0000256" key="10">
    <source>
        <dbReference type="ARBA" id="ARBA00023180"/>
    </source>
</evidence>
<evidence type="ECO:0000256" key="4">
    <source>
        <dbReference type="ARBA" id="ARBA00022475"/>
    </source>
</evidence>
<dbReference type="InterPro" id="IPR011527">
    <property type="entry name" value="ABC1_TM_dom"/>
</dbReference>
<evidence type="ECO:0000256" key="2">
    <source>
        <dbReference type="ARBA" id="ARBA00009726"/>
    </source>
</evidence>
<evidence type="ECO:0000256" key="5">
    <source>
        <dbReference type="ARBA" id="ARBA00022692"/>
    </source>
</evidence>
<evidence type="ECO:0000256" key="12">
    <source>
        <dbReference type="SAM" id="Phobius"/>
    </source>
</evidence>
<dbReference type="AlphaFoldDB" id="A0ABD0KBV6"/>
<dbReference type="InterPro" id="IPR050173">
    <property type="entry name" value="ABC_transporter_C-like"/>
</dbReference>
<feature type="transmembrane region" description="Helical" evidence="12">
    <location>
        <begin position="96"/>
        <end position="117"/>
    </location>
</feature>
<dbReference type="InterPro" id="IPR036640">
    <property type="entry name" value="ABC1_TM_sf"/>
</dbReference>
<dbReference type="GO" id="GO:0005886">
    <property type="term" value="C:plasma membrane"/>
    <property type="evidence" value="ECO:0007669"/>
    <property type="project" value="UniProtKB-SubCell"/>
</dbReference>
<keyword evidence="6" id="KW-0547">Nucleotide-binding</keyword>
<evidence type="ECO:0000256" key="7">
    <source>
        <dbReference type="ARBA" id="ARBA00022840"/>
    </source>
</evidence>
<feature type="transmembrane region" description="Helical" evidence="12">
    <location>
        <begin position="129"/>
        <end position="151"/>
    </location>
</feature>
<evidence type="ECO:0008006" key="17">
    <source>
        <dbReference type="Google" id="ProtNLM"/>
    </source>
</evidence>
<dbReference type="Gene3D" id="3.40.50.300">
    <property type="entry name" value="P-loop containing nucleotide triphosphate hydrolases"/>
    <property type="match status" value="1"/>
</dbReference>
<name>A0ABD0KBV6_9CAEN</name>
<dbReference type="Gene3D" id="1.20.1560.10">
    <property type="entry name" value="ABC transporter type 1, transmembrane domain"/>
    <property type="match status" value="1"/>
</dbReference>
<reference evidence="15 16" key="1">
    <citation type="journal article" date="2023" name="Sci. Data">
        <title>Genome assembly of the Korean intertidal mud-creeper Batillaria attramentaria.</title>
        <authorList>
            <person name="Patra A.K."/>
            <person name="Ho P.T."/>
            <person name="Jun S."/>
            <person name="Lee S.J."/>
            <person name="Kim Y."/>
            <person name="Won Y.J."/>
        </authorList>
    </citation>
    <scope>NUCLEOTIDE SEQUENCE [LARGE SCALE GENOMIC DNA]</scope>
    <source>
        <strain evidence="15">Wonlab-2016</strain>
    </source>
</reference>
<feature type="region of interest" description="Disordered" evidence="11">
    <location>
        <begin position="709"/>
        <end position="964"/>
    </location>
</feature>
<keyword evidence="16" id="KW-1185">Reference proteome</keyword>
<dbReference type="GO" id="GO:0005524">
    <property type="term" value="F:ATP binding"/>
    <property type="evidence" value="ECO:0007669"/>
    <property type="project" value="UniProtKB-KW"/>
</dbReference>
<dbReference type="Proteomes" id="UP001519460">
    <property type="component" value="Unassembled WGS sequence"/>
</dbReference>
<protein>
    <recommendedName>
        <fullName evidence="17">ABC transporter</fullName>
    </recommendedName>
</protein>
<accession>A0ABD0KBV6</accession>
<comment type="subcellular location">
    <subcellularLocation>
        <location evidence="1">Cell membrane</location>
        <topology evidence="1">Multi-pass membrane protein</topology>
    </subcellularLocation>
</comment>
<dbReference type="SUPFAM" id="SSF52540">
    <property type="entry name" value="P-loop containing nucleoside triphosphate hydrolases"/>
    <property type="match status" value="1"/>
</dbReference>
<evidence type="ECO:0000313" key="15">
    <source>
        <dbReference type="EMBL" id="KAK7484588.1"/>
    </source>
</evidence>
<evidence type="ECO:0000313" key="16">
    <source>
        <dbReference type="Proteomes" id="UP001519460"/>
    </source>
</evidence>
<dbReference type="InterPro" id="IPR017871">
    <property type="entry name" value="ABC_transporter-like_CS"/>
</dbReference>
<evidence type="ECO:0000256" key="6">
    <source>
        <dbReference type="ARBA" id="ARBA00022741"/>
    </source>
</evidence>
<dbReference type="InterPro" id="IPR003439">
    <property type="entry name" value="ABC_transporter-like_ATP-bd"/>
</dbReference>
<dbReference type="PANTHER" id="PTHR24223:SF456">
    <property type="entry name" value="MULTIDRUG RESISTANCE-ASSOCIATED PROTEIN LETHAL(2)03659"/>
    <property type="match status" value="1"/>
</dbReference>
<feature type="compositionally biased region" description="Basic and acidic residues" evidence="11">
    <location>
        <begin position="808"/>
        <end position="838"/>
    </location>
</feature>
<evidence type="ECO:0000256" key="8">
    <source>
        <dbReference type="ARBA" id="ARBA00022989"/>
    </source>
</evidence>
<keyword evidence="10" id="KW-0325">Glycoprotein</keyword>
<dbReference type="InterPro" id="IPR027417">
    <property type="entry name" value="P-loop_NTPase"/>
</dbReference>
<evidence type="ECO:0000256" key="3">
    <source>
        <dbReference type="ARBA" id="ARBA00022448"/>
    </source>
</evidence>
<feature type="compositionally biased region" description="Polar residues" evidence="11">
    <location>
        <begin position="840"/>
        <end position="849"/>
    </location>
</feature>
<keyword evidence="5 12" id="KW-0812">Transmembrane</keyword>